<reference evidence="2" key="1">
    <citation type="journal article" date="2020" name="Fungal Divers.">
        <title>Resolving the Mortierellaceae phylogeny through synthesis of multi-gene phylogenetics and phylogenomics.</title>
        <authorList>
            <person name="Vandepol N."/>
            <person name="Liber J."/>
            <person name="Desiro A."/>
            <person name="Na H."/>
            <person name="Kennedy M."/>
            <person name="Barry K."/>
            <person name="Grigoriev I.V."/>
            <person name="Miller A.N."/>
            <person name="O'Donnell K."/>
            <person name="Stajich J.E."/>
            <person name="Bonito G."/>
        </authorList>
    </citation>
    <scope>NUCLEOTIDE SEQUENCE</scope>
    <source>
        <strain evidence="2">NRRL 2769</strain>
    </source>
</reference>
<name>A0A9P6N3F5_9FUNG</name>
<feature type="coiled-coil region" evidence="1">
    <location>
        <begin position="90"/>
        <end position="124"/>
    </location>
</feature>
<keyword evidence="1" id="KW-0175">Coiled coil</keyword>
<organism evidence="2 3">
    <name type="scientific">Entomortierella chlamydospora</name>
    <dbReference type="NCBI Taxonomy" id="101097"/>
    <lineage>
        <taxon>Eukaryota</taxon>
        <taxon>Fungi</taxon>
        <taxon>Fungi incertae sedis</taxon>
        <taxon>Mucoromycota</taxon>
        <taxon>Mortierellomycotina</taxon>
        <taxon>Mortierellomycetes</taxon>
        <taxon>Mortierellales</taxon>
        <taxon>Mortierellaceae</taxon>
        <taxon>Entomortierella</taxon>
    </lineage>
</organism>
<evidence type="ECO:0000313" key="3">
    <source>
        <dbReference type="Proteomes" id="UP000703661"/>
    </source>
</evidence>
<dbReference type="AlphaFoldDB" id="A0A9P6N3F5"/>
<accession>A0A9P6N3F5</accession>
<gene>
    <name evidence="2" type="ORF">BGZ80_000817</name>
</gene>
<comment type="caution">
    <text evidence="2">The sequence shown here is derived from an EMBL/GenBank/DDBJ whole genome shotgun (WGS) entry which is preliminary data.</text>
</comment>
<keyword evidence="3" id="KW-1185">Reference proteome</keyword>
<protein>
    <submittedName>
        <fullName evidence="2">Uncharacterized protein</fullName>
    </submittedName>
</protein>
<proteinExistence type="predicted"/>
<evidence type="ECO:0000256" key="1">
    <source>
        <dbReference type="SAM" id="Coils"/>
    </source>
</evidence>
<evidence type="ECO:0000313" key="2">
    <source>
        <dbReference type="EMBL" id="KAG0022186.1"/>
    </source>
</evidence>
<dbReference type="EMBL" id="JAAAID010000118">
    <property type="protein sequence ID" value="KAG0022186.1"/>
    <property type="molecule type" value="Genomic_DNA"/>
</dbReference>
<dbReference type="Proteomes" id="UP000703661">
    <property type="component" value="Unassembled WGS sequence"/>
</dbReference>
<sequence length="139" mass="16014">MVQTFQLEKSTETLITSRKTISEKQREFILLHINNGRRPSVQVELIQLISENKSIQHQWSVGMEAYHQVYVVEAAAAAAEATAKANAELKSTLENDVRVLKYQIANLKRQLDAVASRRKRMLADAEEHRIIMRRNKTRD</sequence>